<dbReference type="InterPro" id="IPR050369">
    <property type="entry name" value="RBOH/FRE"/>
</dbReference>
<feature type="transmembrane region" description="Helical" evidence="8">
    <location>
        <begin position="49"/>
        <end position="73"/>
    </location>
</feature>
<dbReference type="HOGENOM" id="CLU_480692_0_0_1"/>
<sequence>MRRITPRTCLWPLVGSIVAAFALSIGLTFRSNHHCYAGTCGEWLFPLQARIHVVVWYLWLSISIGLLAFRAFHVRIRAFMSRPVGTLPMLGFQFRLSGILVLLWICVLYGIAIGVWWSRLKDYFVARGAGLTGNTILAGIALTGHLADITMGMVLLPVSRHSALMSFFKLSPETAFVFHKATASSLIMLVLLHGLLYVGWAGAHYAQDPVAFKHVLPLLNPTYLFDEVWPGDTTSLGMWRASLIFTGSAAALIMFLMLSTSVAVVRRKHFNCFYFTHLLAIVAIILVCLHASTMLYCTLPGLSMWLLDWGMRLSELRQSLPARLNSIGNGWYRYVFPHVDWCPQANGHSLTAPLPRKRLSGCACHSPVVHFHIHHTGSSVREVHPFTTVTHLASKKTAITNEDESIDVQFLFRRTRSARNNQWTDKLARLIDDRADRVKSEMKEACSVSVTTEKEEDSTAYNTIGLDIRLEGPYFTAVNPELYSTVICLVAGTGLSGAIAIAADFHASRTAGMLSCGASGLNKGISNAERGKHWQRCFVIWSVREDDYVDIPLFDDVRCDGLEIQVHKTGTGRPRPDITAALKQICADDGKSSWCYISGPNGFISAAEKSCQTVKGLTWFAARWG</sequence>
<comment type="subcellular location">
    <subcellularLocation>
        <location evidence="1">Membrane</location>
        <topology evidence="1">Multi-pass membrane protein</topology>
    </subcellularLocation>
</comment>
<accession>N1PS87</accession>
<dbReference type="OMA" id="TIGLDIR"/>
<feature type="transmembrane region" description="Helical" evidence="8">
    <location>
        <begin position="177"/>
        <end position="200"/>
    </location>
</feature>
<organism evidence="10 11">
    <name type="scientific">Dothistroma septosporum (strain NZE10 / CBS 128990)</name>
    <name type="common">Red band needle blight fungus</name>
    <name type="synonym">Mycosphaerella pini</name>
    <dbReference type="NCBI Taxonomy" id="675120"/>
    <lineage>
        <taxon>Eukaryota</taxon>
        <taxon>Fungi</taxon>
        <taxon>Dikarya</taxon>
        <taxon>Ascomycota</taxon>
        <taxon>Pezizomycotina</taxon>
        <taxon>Dothideomycetes</taxon>
        <taxon>Dothideomycetidae</taxon>
        <taxon>Mycosphaerellales</taxon>
        <taxon>Mycosphaerellaceae</taxon>
        <taxon>Dothistroma</taxon>
    </lineage>
</organism>
<keyword evidence="2 8" id="KW-0812">Transmembrane</keyword>
<dbReference type="AlphaFoldDB" id="N1PS87"/>
<dbReference type="GO" id="GO:0006811">
    <property type="term" value="P:monoatomic ion transport"/>
    <property type="evidence" value="ECO:0007669"/>
    <property type="project" value="UniProtKB-KW"/>
</dbReference>
<protein>
    <recommendedName>
        <fullName evidence="9">Ferric oxidoreductase domain-containing protein</fullName>
    </recommendedName>
</protein>
<evidence type="ECO:0000259" key="9">
    <source>
        <dbReference type="Pfam" id="PF01794"/>
    </source>
</evidence>
<keyword evidence="7 8" id="KW-0472">Membrane</keyword>
<reference evidence="10 11" key="2">
    <citation type="journal article" date="2012" name="PLoS Pathog.">
        <title>Diverse lifestyles and strategies of plant pathogenesis encoded in the genomes of eighteen Dothideomycetes fungi.</title>
        <authorList>
            <person name="Ohm R.A."/>
            <person name="Feau N."/>
            <person name="Henrissat B."/>
            <person name="Schoch C.L."/>
            <person name="Horwitz B.A."/>
            <person name="Barry K.W."/>
            <person name="Condon B.J."/>
            <person name="Copeland A.C."/>
            <person name="Dhillon B."/>
            <person name="Glaser F."/>
            <person name="Hesse C.N."/>
            <person name="Kosti I."/>
            <person name="LaButti K."/>
            <person name="Lindquist E.A."/>
            <person name="Lucas S."/>
            <person name="Salamov A.A."/>
            <person name="Bradshaw R.E."/>
            <person name="Ciuffetti L."/>
            <person name="Hamelin R.C."/>
            <person name="Kema G.H.J."/>
            <person name="Lawrence C."/>
            <person name="Scott J.A."/>
            <person name="Spatafora J.W."/>
            <person name="Turgeon B.G."/>
            <person name="de Wit P.J.G.M."/>
            <person name="Zhong S."/>
            <person name="Goodwin S.B."/>
            <person name="Grigoriev I.V."/>
        </authorList>
    </citation>
    <scope>NUCLEOTIDE SEQUENCE [LARGE SCALE GENOMIC DNA]</scope>
    <source>
        <strain evidence="11">NZE10 / CBS 128990</strain>
    </source>
</reference>
<evidence type="ECO:0000256" key="3">
    <source>
        <dbReference type="ARBA" id="ARBA00022982"/>
    </source>
</evidence>
<feature type="transmembrane region" description="Helical" evidence="8">
    <location>
        <begin position="9"/>
        <end position="29"/>
    </location>
</feature>
<keyword evidence="3" id="KW-0249">Electron transport</keyword>
<dbReference type="EMBL" id="KB446538">
    <property type="protein sequence ID" value="EME45225.1"/>
    <property type="molecule type" value="Genomic_DNA"/>
</dbReference>
<keyword evidence="11" id="KW-1185">Reference proteome</keyword>
<dbReference type="Proteomes" id="UP000016933">
    <property type="component" value="Unassembled WGS sequence"/>
</dbReference>
<feature type="transmembrane region" description="Helical" evidence="8">
    <location>
        <begin position="272"/>
        <end position="296"/>
    </location>
</feature>
<feature type="transmembrane region" description="Helical" evidence="8">
    <location>
        <begin position="243"/>
        <end position="265"/>
    </location>
</feature>
<evidence type="ECO:0000256" key="1">
    <source>
        <dbReference type="ARBA" id="ARBA00004141"/>
    </source>
</evidence>
<dbReference type="Pfam" id="PF01794">
    <property type="entry name" value="Ferric_reduct"/>
    <property type="match status" value="1"/>
</dbReference>
<dbReference type="GO" id="GO:0005886">
    <property type="term" value="C:plasma membrane"/>
    <property type="evidence" value="ECO:0007669"/>
    <property type="project" value="TreeGrafter"/>
</dbReference>
<dbReference type="PANTHER" id="PTHR11972">
    <property type="entry name" value="NADPH OXIDASE"/>
    <property type="match status" value="1"/>
</dbReference>
<dbReference type="STRING" id="675120.N1PS87"/>
<evidence type="ECO:0000256" key="7">
    <source>
        <dbReference type="ARBA" id="ARBA00023136"/>
    </source>
</evidence>
<dbReference type="PANTHER" id="PTHR11972:SF69">
    <property type="entry name" value="FERRIC REDUCTION OXIDASE 6-RELATED"/>
    <property type="match status" value="1"/>
</dbReference>
<evidence type="ECO:0000256" key="4">
    <source>
        <dbReference type="ARBA" id="ARBA00022989"/>
    </source>
</evidence>
<reference evidence="11" key="1">
    <citation type="journal article" date="2012" name="PLoS Genet.">
        <title>The genomes of the fungal plant pathogens Cladosporium fulvum and Dothistroma septosporum reveal adaptation to different hosts and lifestyles but also signatures of common ancestry.</title>
        <authorList>
            <person name="de Wit P.J.G.M."/>
            <person name="van der Burgt A."/>
            <person name="Oekmen B."/>
            <person name="Stergiopoulos I."/>
            <person name="Abd-Elsalam K.A."/>
            <person name="Aerts A.L."/>
            <person name="Bahkali A.H."/>
            <person name="Beenen H.G."/>
            <person name="Chettri P."/>
            <person name="Cox M.P."/>
            <person name="Datema E."/>
            <person name="de Vries R.P."/>
            <person name="Dhillon B."/>
            <person name="Ganley A.R."/>
            <person name="Griffiths S.A."/>
            <person name="Guo Y."/>
            <person name="Hamelin R.C."/>
            <person name="Henrissat B."/>
            <person name="Kabir M.S."/>
            <person name="Jashni M.K."/>
            <person name="Kema G."/>
            <person name="Klaubauf S."/>
            <person name="Lapidus A."/>
            <person name="Levasseur A."/>
            <person name="Lindquist E."/>
            <person name="Mehrabi R."/>
            <person name="Ohm R.A."/>
            <person name="Owen T.J."/>
            <person name="Salamov A."/>
            <person name="Schwelm A."/>
            <person name="Schijlen E."/>
            <person name="Sun H."/>
            <person name="van den Burg H.A."/>
            <person name="van Ham R.C.H.J."/>
            <person name="Zhang S."/>
            <person name="Goodwin S.B."/>
            <person name="Grigoriev I.V."/>
            <person name="Collemare J."/>
            <person name="Bradshaw R.E."/>
        </authorList>
    </citation>
    <scope>NUCLEOTIDE SEQUENCE [LARGE SCALE GENOMIC DNA]</scope>
    <source>
        <strain evidence="11">NZE10 / CBS 128990</strain>
    </source>
</reference>
<evidence type="ECO:0000313" key="10">
    <source>
        <dbReference type="EMBL" id="EME45225.1"/>
    </source>
</evidence>
<dbReference type="GO" id="GO:0016491">
    <property type="term" value="F:oxidoreductase activity"/>
    <property type="evidence" value="ECO:0007669"/>
    <property type="project" value="UniProtKB-KW"/>
</dbReference>
<evidence type="ECO:0000313" key="11">
    <source>
        <dbReference type="Proteomes" id="UP000016933"/>
    </source>
</evidence>
<keyword evidence="6" id="KW-0406">Ion transport</keyword>
<name>N1PS87_DOTSN</name>
<evidence type="ECO:0000256" key="2">
    <source>
        <dbReference type="ARBA" id="ARBA00022692"/>
    </source>
</evidence>
<gene>
    <name evidence="10" type="ORF">DOTSEDRAFT_79293</name>
</gene>
<feature type="domain" description="Ferric oxidoreductase" evidence="9">
    <location>
        <begin position="143"/>
        <end position="288"/>
    </location>
</feature>
<dbReference type="eggNOG" id="KOG0039">
    <property type="taxonomic scope" value="Eukaryota"/>
</dbReference>
<keyword evidence="5" id="KW-0560">Oxidoreductase</keyword>
<proteinExistence type="predicted"/>
<keyword evidence="6" id="KW-0813">Transport</keyword>
<evidence type="ECO:0000256" key="8">
    <source>
        <dbReference type="SAM" id="Phobius"/>
    </source>
</evidence>
<keyword evidence="4 8" id="KW-1133">Transmembrane helix</keyword>
<feature type="transmembrane region" description="Helical" evidence="8">
    <location>
        <begin position="94"/>
        <end position="116"/>
    </location>
</feature>
<dbReference type="OrthoDB" id="10006946at2759"/>
<feature type="transmembrane region" description="Helical" evidence="8">
    <location>
        <begin position="136"/>
        <end position="156"/>
    </location>
</feature>
<evidence type="ECO:0000256" key="5">
    <source>
        <dbReference type="ARBA" id="ARBA00023002"/>
    </source>
</evidence>
<dbReference type="InterPro" id="IPR013130">
    <property type="entry name" value="Fe3_Rdtase_TM_dom"/>
</dbReference>
<evidence type="ECO:0000256" key="6">
    <source>
        <dbReference type="ARBA" id="ARBA00023065"/>
    </source>
</evidence>